<comment type="caution">
    <text evidence="1">The sequence shown here is derived from an EMBL/GenBank/DDBJ whole genome shotgun (WGS) entry which is preliminary data.</text>
</comment>
<evidence type="ECO:0000313" key="2">
    <source>
        <dbReference type="Proteomes" id="UP001597283"/>
    </source>
</evidence>
<sequence>MTDEVLLGFIVDGVNALRLPEMTAPARTDELWRTTCFELFWKPDVGEAYVEINLSPSTCWAAYAFDGYRTGMRDLILPHDPVICRTKDGIRAALDLSGLERPTHVALTAVIEEADGTKSYWSFAHPSGAPDFHHPDCFALRIPAVA</sequence>
<accession>A0ABW4NFR3</accession>
<reference evidence="2" key="1">
    <citation type="journal article" date="2019" name="Int. J. Syst. Evol. Microbiol.">
        <title>The Global Catalogue of Microorganisms (GCM) 10K type strain sequencing project: providing services to taxonomists for standard genome sequencing and annotation.</title>
        <authorList>
            <consortium name="The Broad Institute Genomics Platform"/>
            <consortium name="The Broad Institute Genome Sequencing Center for Infectious Disease"/>
            <person name="Wu L."/>
            <person name="Ma J."/>
        </authorList>
    </citation>
    <scope>NUCLEOTIDE SEQUENCE [LARGE SCALE GENOMIC DNA]</scope>
    <source>
        <strain evidence="2">Q85</strain>
    </source>
</reference>
<keyword evidence="2" id="KW-1185">Reference proteome</keyword>
<proteinExistence type="predicted"/>
<organism evidence="1 2">
    <name type="scientific">Sphingomonas floccifaciens</name>
    <dbReference type="NCBI Taxonomy" id="1844115"/>
    <lineage>
        <taxon>Bacteria</taxon>
        <taxon>Pseudomonadati</taxon>
        <taxon>Pseudomonadota</taxon>
        <taxon>Alphaproteobacteria</taxon>
        <taxon>Sphingomonadales</taxon>
        <taxon>Sphingomonadaceae</taxon>
        <taxon>Sphingomonas</taxon>
    </lineage>
</organism>
<dbReference type="EMBL" id="JBHUFC010000006">
    <property type="protein sequence ID" value="MFD1788926.1"/>
    <property type="molecule type" value="Genomic_DNA"/>
</dbReference>
<protein>
    <submittedName>
        <fullName evidence="1">DOMON-like domain-containing protein</fullName>
    </submittedName>
</protein>
<evidence type="ECO:0000313" key="1">
    <source>
        <dbReference type="EMBL" id="MFD1788926.1"/>
    </source>
</evidence>
<gene>
    <name evidence="1" type="ORF">ACFSC3_15275</name>
</gene>
<dbReference type="Proteomes" id="UP001597283">
    <property type="component" value="Unassembled WGS sequence"/>
</dbReference>
<name>A0ABW4NFR3_9SPHN</name>
<dbReference type="CDD" id="cd09627">
    <property type="entry name" value="DOMON_murB_like"/>
    <property type="match status" value="1"/>
</dbReference>